<keyword evidence="3" id="KW-1185">Reference proteome</keyword>
<gene>
    <name evidence="2" type="ORF">E3U44_09770</name>
</gene>
<dbReference type="EMBL" id="CP038033">
    <property type="protein sequence ID" value="QBQ54764.1"/>
    <property type="molecule type" value="Genomic_DNA"/>
</dbReference>
<keyword evidence="1" id="KW-0812">Transmembrane</keyword>
<dbReference type="RefSeq" id="WP_134357956.1">
    <property type="nucleotide sequence ID" value="NZ_CP038033.1"/>
</dbReference>
<keyword evidence="1" id="KW-0472">Membrane</keyword>
<keyword evidence="1" id="KW-1133">Transmembrane helix</keyword>
<organism evidence="2 3">
    <name type="scientific">Nitrosococcus wardiae</name>
    <dbReference type="NCBI Taxonomy" id="1814290"/>
    <lineage>
        <taxon>Bacteria</taxon>
        <taxon>Pseudomonadati</taxon>
        <taxon>Pseudomonadota</taxon>
        <taxon>Gammaproteobacteria</taxon>
        <taxon>Chromatiales</taxon>
        <taxon>Chromatiaceae</taxon>
        <taxon>Nitrosococcus</taxon>
    </lineage>
</organism>
<sequence length="66" mass="8042">MWVKAFILLFYLLHFYTGIPWVQRRSYRWYRNRPLVEKLPGSGICHLVIACFLRWHRGEVGITVYN</sequence>
<dbReference type="AlphaFoldDB" id="A0A4P7BZY7"/>
<dbReference type="Proteomes" id="UP000294325">
    <property type="component" value="Chromosome"/>
</dbReference>
<dbReference type="KEGG" id="nwr:E3U44_09770"/>
<name>A0A4P7BZY7_9GAMM</name>
<feature type="transmembrane region" description="Helical" evidence="1">
    <location>
        <begin position="6"/>
        <end position="23"/>
    </location>
</feature>
<protein>
    <submittedName>
        <fullName evidence="2">Uncharacterized protein</fullName>
    </submittedName>
</protein>
<evidence type="ECO:0000313" key="3">
    <source>
        <dbReference type="Proteomes" id="UP000294325"/>
    </source>
</evidence>
<proteinExistence type="predicted"/>
<accession>A0A4P7BZY7</accession>
<evidence type="ECO:0000313" key="2">
    <source>
        <dbReference type="EMBL" id="QBQ54764.1"/>
    </source>
</evidence>
<reference evidence="2 3" key="1">
    <citation type="submission" date="2019-03" db="EMBL/GenBank/DDBJ databases">
        <title>The genome sequence of Nitrosococcus wardiae strain D1FHST reveals the archetypal metabolic capacity of ammonia-oxidizing Gammaproteobacteria.</title>
        <authorList>
            <person name="Wang L."/>
            <person name="Lim C.K."/>
            <person name="Hanson T.E."/>
            <person name="Dang H."/>
            <person name="Klotz M.G."/>
        </authorList>
    </citation>
    <scope>NUCLEOTIDE SEQUENCE [LARGE SCALE GENOMIC DNA]</scope>
    <source>
        <strain evidence="2 3">D1FHS</strain>
    </source>
</reference>
<evidence type="ECO:0000256" key="1">
    <source>
        <dbReference type="SAM" id="Phobius"/>
    </source>
</evidence>